<keyword evidence="4" id="KW-1185">Reference proteome</keyword>
<feature type="domain" description="Anti-sigma K factor RskA C-terminal" evidence="2">
    <location>
        <begin position="111"/>
        <end position="233"/>
    </location>
</feature>
<dbReference type="EMBL" id="MPZV01000002">
    <property type="protein sequence ID" value="OOY23907.1"/>
    <property type="molecule type" value="Genomic_DNA"/>
</dbReference>
<dbReference type="PANTHER" id="PTHR37461:SF1">
    <property type="entry name" value="ANTI-SIGMA-K FACTOR RSKA"/>
    <property type="match status" value="1"/>
</dbReference>
<feature type="region of interest" description="Disordered" evidence="1">
    <location>
        <begin position="80"/>
        <end position="101"/>
    </location>
</feature>
<protein>
    <recommendedName>
        <fullName evidence="2">Anti-sigma K factor RskA C-terminal domain-containing protein</fullName>
    </recommendedName>
</protein>
<evidence type="ECO:0000256" key="1">
    <source>
        <dbReference type="SAM" id="MobiDB-lite"/>
    </source>
</evidence>
<dbReference type="RefSeq" id="WP_078604510.1">
    <property type="nucleotide sequence ID" value="NZ_MPZV01000002.1"/>
</dbReference>
<dbReference type="InterPro" id="IPR051474">
    <property type="entry name" value="Anti-sigma-K/W_factor"/>
</dbReference>
<accession>A0ABX3MW39</accession>
<reference evidence="3 4" key="1">
    <citation type="submission" date="2016-11" db="EMBL/GenBank/DDBJ databases">
        <title>A multilocus sequence analysis scheme for characterization of bacteria in the genus Thioclava.</title>
        <authorList>
            <person name="Liu Y."/>
            <person name="Shao Z."/>
        </authorList>
    </citation>
    <scope>NUCLEOTIDE SEQUENCE [LARGE SCALE GENOMIC DNA]</scope>
    <source>
        <strain evidence="3 4">TAW-CT134</strain>
    </source>
</reference>
<proteinExistence type="predicted"/>
<evidence type="ECO:0000313" key="3">
    <source>
        <dbReference type="EMBL" id="OOY23907.1"/>
    </source>
</evidence>
<dbReference type="Proteomes" id="UP000190787">
    <property type="component" value="Unassembled WGS sequence"/>
</dbReference>
<dbReference type="Pfam" id="PF10099">
    <property type="entry name" value="RskA_C"/>
    <property type="match status" value="1"/>
</dbReference>
<organism evidence="3 4">
    <name type="scientific">Thioclava sediminum</name>
    <dbReference type="NCBI Taxonomy" id="1915319"/>
    <lineage>
        <taxon>Bacteria</taxon>
        <taxon>Pseudomonadati</taxon>
        <taxon>Pseudomonadota</taxon>
        <taxon>Alphaproteobacteria</taxon>
        <taxon>Rhodobacterales</taxon>
        <taxon>Paracoccaceae</taxon>
        <taxon>Thioclava</taxon>
    </lineage>
</organism>
<sequence length="243" mass="25715">MSLNRTDLNAIADDYVLGLLGETEAELFEELLARDPALEARVAALRDGLLPLDLSAPKVDLPDDFMDRLRERIAAEPAREDAAPRGVTITPVPPQADNLPQAPRAKRRWLIAAGIIGLAVGLGTGSLRPTPEPRVVAVLMNASGEPQAVIEDYGNRDAKIRFVADVTLPSDKTIQAWTLPSPETGPVSLGTLDRVAPAVLTGPDLPAPAPQQLYEITLEPAGGSPTGRPTGPILGKGFAHIQS</sequence>
<name>A0ABX3MW39_9RHOB</name>
<dbReference type="InterPro" id="IPR018764">
    <property type="entry name" value="RskA_C"/>
</dbReference>
<evidence type="ECO:0000259" key="2">
    <source>
        <dbReference type="Pfam" id="PF10099"/>
    </source>
</evidence>
<comment type="caution">
    <text evidence="3">The sequence shown here is derived from an EMBL/GenBank/DDBJ whole genome shotgun (WGS) entry which is preliminary data.</text>
</comment>
<dbReference type="PANTHER" id="PTHR37461">
    <property type="entry name" value="ANTI-SIGMA-K FACTOR RSKA"/>
    <property type="match status" value="1"/>
</dbReference>
<gene>
    <name evidence="3" type="ORF">BMI91_07395</name>
</gene>
<evidence type="ECO:0000313" key="4">
    <source>
        <dbReference type="Proteomes" id="UP000190787"/>
    </source>
</evidence>